<evidence type="ECO:0000313" key="3">
    <source>
        <dbReference type="Proteomes" id="UP000230973"/>
    </source>
</evidence>
<name>A0A2M7QAL4_9BACT</name>
<dbReference type="SMART" id="SM00450">
    <property type="entry name" value="RHOD"/>
    <property type="match status" value="1"/>
</dbReference>
<dbReference type="PROSITE" id="PS50206">
    <property type="entry name" value="RHODANESE_3"/>
    <property type="match status" value="1"/>
</dbReference>
<dbReference type="SUPFAM" id="SSF52821">
    <property type="entry name" value="Rhodanese/Cell cycle control phosphatase"/>
    <property type="match status" value="1"/>
</dbReference>
<accession>A0A2M7QAL4</accession>
<dbReference type="AlphaFoldDB" id="A0A2M7QAL4"/>
<dbReference type="Gene3D" id="3.40.250.10">
    <property type="entry name" value="Rhodanese-like domain"/>
    <property type="match status" value="1"/>
</dbReference>
<proteinExistence type="predicted"/>
<gene>
    <name evidence="2" type="ORF">COY93_01110</name>
</gene>
<dbReference type="InterPro" id="IPR036873">
    <property type="entry name" value="Rhodanese-like_dom_sf"/>
</dbReference>
<protein>
    <submittedName>
        <fullName evidence="2">Rhodanese-like domain-containing protein</fullName>
    </submittedName>
</protein>
<comment type="caution">
    <text evidence="2">The sequence shown here is derived from an EMBL/GenBank/DDBJ whole genome shotgun (WGS) entry which is preliminary data.</text>
</comment>
<reference evidence="3" key="1">
    <citation type="submission" date="2017-09" db="EMBL/GenBank/DDBJ databases">
        <title>Depth-based differentiation of microbial function through sediment-hosted aquifers and enrichment of novel symbionts in the deep terrestrial subsurface.</title>
        <authorList>
            <person name="Probst A.J."/>
            <person name="Ladd B."/>
            <person name="Jarett J.K."/>
            <person name="Geller-Mcgrath D.E."/>
            <person name="Sieber C.M.K."/>
            <person name="Emerson J.B."/>
            <person name="Anantharaman K."/>
            <person name="Thomas B.C."/>
            <person name="Malmstrom R."/>
            <person name="Stieglmeier M."/>
            <person name="Klingl A."/>
            <person name="Woyke T."/>
            <person name="Ryan C.M."/>
            <person name="Banfield J.F."/>
        </authorList>
    </citation>
    <scope>NUCLEOTIDE SEQUENCE [LARGE SCALE GENOMIC DNA]</scope>
</reference>
<evidence type="ECO:0000259" key="1">
    <source>
        <dbReference type="PROSITE" id="PS50206"/>
    </source>
</evidence>
<feature type="domain" description="Rhodanese" evidence="1">
    <location>
        <begin position="17"/>
        <end position="111"/>
    </location>
</feature>
<organism evidence="2 3">
    <name type="scientific">Candidatus Uhrbacteria bacterium CG_4_10_14_0_8_um_filter_58_22</name>
    <dbReference type="NCBI Taxonomy" id="1975029"/>
    <lineage>
        <taxon>Bacteria</taxon>
        <taxon>Candidatus Uhriibacteriota</taxon>
    </lineage>
</organism>
<sequence>MTVTEISGEELKRLMDSRAEFLLVDLLGEKSYASLHLPQAVEVSPGDDFLPRVDELVGGDHGRKVVVYGASFKDEISTRQAEELMQAGYTDVLDFRGGLKDWAAELFPFEGQRAPKS</sequence>
<dbReference type="EMBL" id="PFLC01000014">
    <property type="protein sequence ID" value="PIY63197.1"/>
    <property type="molecule type" value="Genomic_DNA"/>
</dbReference>
<dbReference type="Proteomes" id="UP000230973">
    <property type="component" value="Unassembled WGS sequence"/>
</dbReference>
<dbReference type="CDD" id="cd00158">
    <property type="entry name" value="RHOD"/>
    <property type="match status" value="1"/>
</dbReference>
<evidence type="ECO:0000313" key="2">
    <source>
        <dbReference type="EMBL" id="PIY63197.1"/>
    </source>
</evidence>
<dbReference type="InterPro" id="IPR001763">
    <property type="entry name" value="Rhodanese-like_dom"/>
</dbReference>
<dbReference type="Pfam" id="PF00581">
    <property type="entry name" value="Rhodanese"/>
    <property type="match status" value="1"/>
</dbReference>